<dbReference type="PANTHER" id="PTHR37943:SF1">
    <property type="entry name" value="PROTEIN VES"/>
    <property type="match status" value="1"/>
</dbReference>
<accession>A0A506UBF4</accession>
<organism evidence="1 2">
    <name type="scientific">Martelella alba</name>
    <dbReference type="NCBI Taxonomy" id="2590451"/>
    <lineage>
        <taxon>Bacteria</taxon>
        <taxon>Pseudomonadati</taxon>
        <taxon>Pseudomonadota</taxon>
        <taxon>Alphaproteobacteria</taxon>
        <taxon>Hyphomicrobiales</taxon>
        <taxon>Aurantimonadaceae</taxon>
        <taxon>Martelella</taxon>
    </lineage>
</organism>
<dbReference type="InterPro" id="IPR010282">
    <property type="entry name" value="Uncharacterised_HutD/Ves"/>
</dbReference>
<dbReference type="InterPro" id="IPR014710">
    <property type="entry name" value="RmlC-like_jellyroll"/>
</dbReference>
<dbReference type="RefSeq" id="WP_141149802.1">
    <property type="nucleotide sequence ID" value="NZ_VHLG01000010.1"/>
</dbReference>
<gene>
    <name evidence="1" type="ORF">FJU08_14845</name>
</gene>
<dbReference type="PANTHER" id="PTHR37943">
    <property type="entry name" value="PROTEIN VES"/>
    <property type="match status" value="1"/>
</dbReference>
<dbReference type="Pfam" id="PF05962">
    <property type="entry name" value="HutD"/>
    <property type="match status" value="1"/>
</dbReference>
<comment type="caution">
    <text evidence="1">The sequence shown here is derived from an EMBL/GenBank/DDBJ whole genome shotgun (WGS) entry which is preliminary data.</text>
</comment>
<dbReference type="EMBL" id="VHLG01000010">
    <property type="protein sequence ID" value="TPW29127.1"/>
    <property type="molecule type" value="Genomic_DNA"/>
</dbReference>
<dbReference type="CDD" id="cd20293">
    <property type="entry name" value="cupin_HutD_N"/>
    <property type="match status" value="1"/>
</dbReference>
<dbReference type="OrthoDB" id="9800082at2"/>
<protein>
    <submittedName>
        <fullName evidence="1">HutD family protein</fullName>
    </submittedName>
</protein>
<name>A0A506UBF4_9HYPH</name>
<dbReference type="Proteomes" id="UP000318801">
    <property type="component" value="Unassembled WGS sequence"/>
</dbReference>
<evidence type="ECO:0000313" key="1">
    <source>
        <dbReference type="EMBL" id="TPW29127.1"/>
    </source>
</evidence>
<sequence>MRILKVSAYRVMAWKNGGGKTAEIAVSPDGASMADFDWRLSMADVAGDGPFSAFPGIDRTLTVIEGAGMELSGDKLPATMLEPGVPFAFSGDEPVFARLTAGPIRDFNVMSRRGRIRHQVKAVRSQNRLEIRCDNDTMALVPLMPCRAGEIRLQPFATLMLNRSEACALTADVAITVLQIRIDLN</sequence>
<reference evidence="1 2" key="1">
    <citation type="submission" date="2019-06" db="EMBL/GenBank/DDBJ databases">
        <authorList>
            <person name="Li M."/>
        </authorList>
    </citation>
    <scope>NUCLEOTIDE SEQUENCE [LARGE SCALE GENOMIC DNA]</scope>
    <source>
        <strain evidence="1 2">BGMRC2036</strain>
    </source>
</reference>
<dbReference type="Gene3D" id="2.60.120.10">
    <property type="entry name" value="Jelly Rolls"/>
    <property type="match status" value="1"/>
</dbReference>
<keyword evidence="2" id="KW-1185">Reference proteome</keyword>
<dbReference type="SUPFAM" id="SSF51182">
    <property type="entry name" value="RmlC-like cupins"/>
    <property type="match status" value="1"/>
</dbReference>
<dbReference type="AlphaFoldDB" id="A0A506UBF4"/>
<proteinExistence type="predicted"/>
<evidence type="ECO:0000313" key="2">
    <source>
        <dbReference type="Proteomes" id="UP000318801"/>
    </source>
</evidence>
<dbReference type="InterPro" id="IPR011051">
    <property type="entry name" value="RmlC_Cupin_sf"/>
</dbReference>